<feature type="transmembrane region" description="Helical" evidence="1">
    <location>
        <begin position="69"/>
        <end position="91"/>
    </location>
</feature>
<name>A0A9P4L4C7_9PLEO</name>
<dbReference type="AlphaFoldDB" id="A0A9P4L4C7"/>
<evidence type="ECO:0000313" key="3">
    <source>
        <dbReference type="Proteomes" id="UP000800039"/>
    </source>
</evidence>
<keyword evidence="1" id="KW-1133">Transmembrane helix</keyword>
<evidence type="ECO:0000313" key="2">
    <source>
        <dbReference type="EMBL" id="KAF1841340.1"/>
    </source>
</evidence>
<accession>A0A9P4L4C7</accession>
<proteinExistence type="predicted"/>
<keyword evidence="1" id="KW-0472">Membrane</keyword>
<dbReference type="EMBL" id="ML976618">
    <property type="protein sequence ID" value="KAF1841340.1"/>
    <property type="molecule type" value="Genomic_DNA"/>
</dbReference>
<keyword evidence="3" id="KW-1185">Reference proteome</keyword>
<dbReference type="Proteomes" id="UP000800039">
    <property type="component" value="Unassembled WGS sequence"/>
</dbReference>
<protein>
    <submittedName>
        <fullName evidence="2">Uncharacterized protein</fullName>
    </submittedName>
</protein>
<evidence type="ECO:0000256" key="1">
    <source>
        <dbReference type="SAM" id="Phobius"/>
    </source>
</evidence>
<keyword evidence="1" id="KW-0812">Transmembrane</keyword>
<dbReference type="GeneID" id="63844167"/>
<reference evidence="2" key="1">
    <citation type="submission" date="2020-01" db="EMBL/GenBank/DDBJ databases">
        <authorList>
            <consortium name="DOE Joint Genome Institute"/>
            <person name="Haridas S."/>
            <person name="Albert R."/>
            <person name="Binder M."/>
            <person name="Bloem J."/>
            <person name="Labutti K."/>
            <person name="Salamov A."/>
            <person name="Andreopoulos B."/>
            <person name="Baker S.E."/>
            <person name="Barry K."/>
            <person name="Bills G."/>
            <person name="Bluhm B.H."/>
            <person name="Cannon C."/>
            <person name="Castanera R."/>
            <person name="Culley D.E."/>
            <person name="Daum C."/>
            <person name="Ezra D."/>
            <person name="Gonzalez J.B."/>
            <person name="Henrissat B."/>
            <person name="Kuo A."/>
            <person name="Liang C."/>
            <person name="Lipzen A."/>
            <person name="Lutzoni F."/>
            <person name="Magnuson J."/>
            <person name="Mondo S."/>
            <person name="Nolan M."/>
            <person name="Ohm R."/>
            <person name="Pangilinan J."/>
            <person name="Park H.-J."/>
            <person name="Ramirez L."/>
            <person name="Alfaro M."/>
            <person name="Sun H."/>
            <person name="Tritt A."/>
            <person name="Yoshinaga Y."/>
            <person name="Zwiers L.-H."/>
            <person name="Turgeon B.G."/>
            <person name="Goodwin S.B."/>
            <person name="Spatafora J.W."/>
            <person name="Crous P.W."/>
            <person name="Grigoriev I.V."/>
        </authorList>
    </citation>
    <scope>NUCLEOTIDE SEQUENCE</scope>
    <source>
        <strain evidence="2">CBS 394.84</strain>
    </source>
</reference>
<comment type="caution">
    <text evidence="2">The sequence shown here is derived from an EMBL/GenBank/DDBJ whole genome shotgun (WGS) entry which is preliminary data.</text>
</comment>
<organism evidence="2 3">
    <name type="scientific">Cucurbitaria berberidis CBS 394.84</name>
    <dbReference type="NCBI Taxonomy" id="1168544"/>
    <lineage>
        <taxon>Eukaryota</taxon>
        <taxon>Fungi</taxon>
        <taxon>Dikarya</taxon>
        <taxon>Ascomycota</taxon>
        <taxon>Pezizomycotina</taxon>
        <taxon>Dothideomycetes</taxon>
        <taxon>Pleosporomycetidae</taxon>
        <taxon>Pleosporales</taxon>
        <taxon>Pleosporineae</taxon>
        <taxon>Cucurbitariaceae</taxon>
        <taxon>Cucurbitaria</taxon>
    </lineage>
</organism>
<sequence length="96" mass="10998">MHLGVSQLLRPRVLGDCSVSLEARPTWYLRLAHHLNRRIITQHLGFLPVANGLSWASCKARFTGQLSRMITGLCLVSWLSPRLITLFFFVFSTRFL</sequence>
<dbReference type="RefSeq" id="XP_040783903.1">
    <property type="nucleotide sequence ID" value="XM_040926915.1"/>
</dbReference>
<gene>
    <name evidence="2" type="ORF">K460DRAFT_165491</name>
</gene>